<reference evidence="5" key="1">
    <citation type="submission" date="2016-06" db="UniProtKB">
        <authorList>
            <consortium name="WormBaseParasite"/>
        </authorList>
    </citation>
    <scope>IDENTIFICATION</scope>
</reference>
<evidence type="ECO:0000256" key="2">
    <source>
        <dbReference type="SAM" id="Phobius"/>
    </source>
</evidence>
<feature type="compositionally biased region" description="Basic and acidic residues" evidence="1">
    <location>
        <begin position="1"/>
        <end position="12"/>
    </location>
</feature>
<dbReference type="EMBL" id="UZAK01037967">
    <property type="protein sequence ID" value="VDP60076.1"/>
    <property type="molecule type" value="Genomic_DNA"/>
</dbReference>
<dbReference type="WBParaSite" id="SCUD_0001577901-mRNA-1">
    <property type="protein sequence ID" value="SCUD_0001577901-mRNA-1"/>
    <property type="gene ID" value="SCUD_0001577901"/>
</dbReference>
<feature type="transmembrane region" description="Helical" evidence="2">
    <location>
        <begin position="21"/>
        <end position="38"/>
    </location>
</feature>
<organism evidence="5">
    <name type="scientific">Schistosoma curassoni</name>
    <dbReference type="NCBI Taxonomy" id="6186"/>
    <lineage>
        <taxon>Eukaryota</taxon>
        <taxon>Metazoa</taxon>
        <taxon>Spiralia</taxon>
        <taxon>Lophotrochozoa</taxon>
        <taxon>Platyhelminthes</taxon>
        <taxon>Trematoda</taxon>
        <taxon>Digenea</taxon>
        <taxon>Strigeidida</taxon>
        <taxon>Schistosomatoidea</taxon>
        <taxon>Schistosomatidae</taxon>
        <taxon>Schistosoma</taxon>
    </lineage>
</organism>
<keyword evidence="4" id="KW-1185">Reference proteome</keyword>
<sequence length="39" mass="4657">MNNRGSEEETKHGRSNRRSNGIGRFETSINYFMIFFFLI</sequence>
<proteinExistence type="predicted"/>
<evidence type="ECO:0000313" key="3">
    <source>
        <dbReference type="EMBL" id="VDP60076.1"/>
    </source>
</evidence>
<reference evidence="3 4" key="2">
    <citation type="submission" date="2018-11" db="EMBL/GenBank/DDBJ databases">
        <authorList>
            <consortium name="Pathogen Informatics"/>
        </authorList>
    </citation>
    <scope>NUCLEOTIDE SEQUENCE [LARGE SCALE GENOMIC DNA]</scope>
    <source>
        <strain evidence="3">Dakar</strain>
        <strain evidence="4">Dakar, Senegal</strain>
    </source>
</reference>
<keyword evidence="2" id="KW-0812">Transmembrane</keyword>
<evidence type="ECO:0000256" key="1">
    <source>
        <dbReference type="SAM" id="MobiDB-lite"/>
    </source>
</evidence>
<name>A0A183KL63_9TREM</name>
<keyword evidence="2" id="KW-1133">Transmembrane helix</keyword>
<gene>
    <name evidence="3" type="ORF">SCUD_LOCUS15776</name>
</gene>
<dbReference type="AlphaFoldDB" id="A0A183KL63"/>
<feature type="region of interest" description="Disordered" evidence="1">
    <location>
        <begin position="1"/>
        <end position="22"/>
    </location>
</feature>
<protein>
    <submittedName>
        <fullName evidence="3 5">Uncharacterized protein</fullName>
    </submittedName>
</protein>
<dbReference type="Proteomes" id="UP000279833">
    <property type="component" value="Unassembled WGS sequence"/>
</dbReference>
<keyword evidence="2" id="KW-0472">Membrane</keyword>
<evidence type="ECO:0000313" key="5">
    <source>
        <dbReference type="WBParaSite" id="SCUD_0001577901-mRNA-1"/>
    </source>
</evidence>
<evidence type="ECO:0000313" key="4">
    <source>
        <dbReference type="Proteomes" id="UP000279833"/>
    </source>
</evidence>
<accession>A0A183KL63</accession>